<dbReference type="GO" id="GO:0032050">
    <property type="term" value="F:clathrin heavy chain binding"/>
    <property type="evidence" value="ECO:0007669"/>
    <property type="project" value="TreeGrafter"/>
</dbReference>
<comment type="subcellular location">
    <subcellularLocation>
        <location evidence="2 7">Cytoplasmic vesicle membrane</location>
        <topology evidence="2 7">Peripheral membrane protein</topology>
        <orientation evidence="2 7">Cytoplasmic side</orientation>
    </subcellularLocation>
    <subcellularLocation>
        <location evidence="7">Membrane</location>
        <location evidence="7">Coated pit</location>
        <topology evidence="7">Peripheral membrane protein</topology>
        <orientation evidence="7">Cytoplasmic side</orientation>
    </subcellularLocation>
    <text evidence="7">Cytoplasmic face of coated pits and vesicles.</text>
</comment>
<evidence type="ECO:0000256" key="8">
    <source>
        <dbReference type="SAM" id="MobiDB-lite"/>
    </source>
</evidence>
<name>A0A8T2Q2Q7_CERRI</name>
<keyword evidence="10" id="KW-1185">Reference proteome</keyword>
<dbReference type="PANTHER" id="PTHR10639">
    <property type="entry name" value="CLATHRIN LIGHT CHAIN"/>
    <property type="match status" value="1"/>
</dbReference>
<feature type="compositionally biased region" description="Acidic residues" evidence="8">
    <location>
        <begin position="57"/>
        <end position="66"/>
    </location>
</feature>
<evidence type="ECO:0000256" key="6">
    <source>
        <dbReference type="ARBA" id="ARBA00023329"/>
    </source>
</evidence>
<keyword evidence="5 7" id="KW-0168">Coated pit</keyword>
<dbReference type="PANTHER" id="PTHR10639:SF7">
    <property type="entry name" value="CLATHRIN LIGHT CHAIN"/>
    <property type="match status" value="1"/>
</dbReference>
<reference evidence="9" key="1">
    <citation type="submission" date="2021-08" db="EMBL/GenBank/DDBJ databases">
        <title>WGS assembly of Ceratopteris richardii.</title>
        <authorList>
            <person name="Marchant D.B."/>
            <person name="Chen G."/>
            <person name="Jenkins J."/>
            <person name="Shu S."/>
            <person name="Leebens-Mack J."/>
            <person name="Grimwood J."/>
            <person name="Schmutz J."/>
            <person name="Soltis P."/>
            <person name="Soltis D."/>
            <person name="Chen Z.-H."/>
        </authorList>
    </citation>
    <scope>NUCLEOTIDE SEQUENCE</scope>
    <source>
        <strain evidence="9">Whitten #5841</strain>
        <tissue evidence="9">Leaf</tissue>
    </source>
</reference>
<feature type="compositionally biased region" description="Basic and acidic residues" evidence="8">
    <location>
        <begin position="269"/>
        <end position="278"/>
    </location>
</feature>
<dbReference type="OMA" id="NMDANGT"/>
<dbReference type="Pfam" id="PF01086">
    <property type="entry name" value="Clathrin_lg_ch"/>
    <property type="match status" value="1"/>
</dbReference>
<dbReference type="InterPro" id="IPR000996">
    <property type="entry name" value="Clathrin_L-chain"/>
</dbReference>
<evidence type="ECO:0000256" key="4">
    <source>
        <dbReference type="ARBA" id="ARBA00023136"/>
    </source>
</evidence>
<organism evidence="9 10">
    <name type="scientific">Ceratopteris richardii</name>
    <name type="common">Triangle waterfern</name>
    <dbReference type="NCBI Taxonomy" id="49495"/>
    <lineage>
        <taxon>Eukaryota</taxon>
        <taxon>Viridiplantae</taxon>
        <taxon>Streptophyta</taxon>
        <taxon>Embryophyta</taxon>
        <taxon>Tracheophyta</taxon>
        <taxon>Polypodiopsida</taxon>
        <taxon>Polypodiidae</taxon>
        <taxon>Polypodiales</taxon>
        <taxon>Pteridineae</taxon>
        <taxon>Pteridaceae</taxon>
        <taxon>Parkerioideae</taxon>
        <taxon>Ceratopteris</taxon>
    </lineage>
</organism>
<dbReference type="Proteomes" id="UP000825935">
    <property type="component" value="Chromosome 38"/>
</dbReference>
<keyword evidence="6 7" id="KW-0968">Cytoplasmic vesicle</keyword>
<comment type="function">
    <text evidence="1 7">Clathrin is the major protein of the polyhedral coat of coated pits and vesicles.</text>
</comment>
<feature type="region of interest" description="Disordered" evidence="8">
    <location>
        <begin position="34"/>
        <end position="167"/>
    </location>
</feature>
<keyword evidence="4 7" id="KW-0472">Membrane</keyword>
<evidence type="ECO:0000313" key="10">
    <source>
        <dbReference type="Proteomes" id="UP000825935"/>
    </source>
</evidence>
<dbReference type="GO" id="GO:0030130">
    <property type="term" value="C:clathrin coat of trans-Golgi network vesicle"/>
    <property type="evidence" value="ECO:0007669"/>
    <property type="project" value="InterPro"/>
</dbReference>
<sequence>MENFDSFADGEEHVHPSASAQHFDGDGYMGFDSFGMPEGDFGGENPYLSGHSRDLGEVEDGGEDEFSTAKMSGNEDFQAPPAYGSTFDDDLGDGQHSPAMSSPFGRSFESRIHSEFASGNGFPPSPDSNGKGFVHSDGPFDHSVADPIYGYPPASESLNGGSILPPLEEMQPEEGFLLREWKRQNAIRLEEKARLERERLSHIIDMADSYKDEFYEKRKMHCETNKNNNRDKEKVFLENLVTFHATADKHYWKAVGELIPRELPALESKSRGNKEKKPSVVINQGPKAGKATDLSRMRQVLVKLKHNPPAHMKSPPPPPQAAPAEGASGSDVEAVTVTGVADIQGNIPVVAAA</sequence>
<gene>
    <name evidence="9" type="ORF">KP509_38G019700</name>
</gene>
<comment type="similarity">
    <text evidence="3 7">Belongs to the clathrin light chain family.</text>
</comment>
<dbReference type="GO" id="GO:0030132">
    <property type="term" value="C:clathrin coat of coated pit"/>
    <property type="evidence" value="ECO:0007669"/>
    <property type="project" value="InterPro"/>
</dbReference>
<comment type="caution">
    <text evidence="9">The sequence shown here is derived from an EMBL/GenBank/DDBJ whole genome shotgun (WGS) entry which is preliminary data.</text>
</comment>
<protein>
    <recommendedName>
        <fullName evidence="7">Clathrin light chain</fullName>
    </recommendedName>
</protein>
<evidence type="ECO:0000256" key="1">
    <source>
        <dbReference type="ARBA" id="ARBA00003913"/>
    </source>
</evidence>
<feature type="region of interest" description="Disordered" evidence="8">
    <location>
        <begin position="1"/>
        <end position="21"/>
    </location>
</feature>
<dbReference type="EMBL" id="CM035443">
    <property type="protein sequence ID" value="KAH7278014.1"/>
    <property type="molecule type" value="Genomic_DNA"/>
</dbReference>
<accession>A0A8T2Q2Q7</accession>
<dbReference type="GO" id="GO:0005198">
    <property type="term" value="F:structural molecule activity"/>
    <property type="evidence" value="ECO:0007669"/>
    <property type="project" value="InterPro"/>
</dbReference>
<dbReference type="GO" id="GO:0006886">
    <property type="term" value="P:intracellular protein transport"/>
    <property type="evidence" value="ECO:0007669"/>
    <property type="project" value="InterPro"/>
</dbReference>
<feature type="region of interest" description="Disordered" evidence="8">
    <location>
        <begin position="307"/>
        <end position="333"/>
    </location>
</feature>
<dbReference type="AlphaFoldDB" id="A0A8T2Q2Q7"/>
<feature type="region of interest" description="Disordered" evidence="8">
    <location>
        <begin position="269"/>
        <end position="291"/>
    </location>
</feature>
<evidence type="ECO:0000256" key="7">
    <source>
        <dbReference type="RuleBase" id="RU363137"/>
    </source>
</evidence>
<dbReference type="OrthoDB" id="782264at2759"/>
<evidence type="ECO:0000256" key="2">
    <source>
        <dbReference type="ARBA" id="ARBA00004180"/>
    </source>
</evidence>
<proteinExistence type="inferred from homology"/>
<dbReference type="GO" id="GO:0072583">
    <property type="term" value="P:clathrin-dependent endocytosis"/>
    <property type="evidence" value="ECO:0007669"/>
    <property type="project" value="TreeGrafter"/>
</dbReference>
<evidence type="ECO:0000313" key="9">
    <source>
        <dbReference type="EMBL" id="KAH7278014.1"/>
    </source>
</evidence>
<evidence type="ECO:0000256" key="3">
    <source>
        <dbReference type="ARBA" id="ARBA00005263"/>
    </source>
</evidence>
<evidence type="ECO:0000256" key="5">
    <source>
        <dbReference type="ARBA" id="ARBA00023176"/>
    </source>
</evidence>